<evidence type="ECO:0000313" key="2">
    <source>
        <dbReference type="Proteomes" id="UP000223976"/>
    </source>
</evidence>
<dbReference type="Proteomes" id="UP000223976">
    <property type="component" value="Segment"/>
</dbReference>
<evidence type="ECO:0000313" key="1">
    <source>
        <dbReference type="EMBL" id="AMR59674.1"/>
    </source>
</evidence>
<protein>
    <submittedName>
        <fullName evidence="1">Uncharacterized protein</fullName>
    </submittedName>
</protein>
<dbReference type="EMBL" id="KU726251">
    <property type="protein sequence ID" value="AMR59674.1"/>
    <property type="molecule type" value="Genomic_DNA"/>
</dbReference>
<proteinExistence type="predicted"/>
<reference evidence="1 2" key="1">
    <citation type="submission" date="2016-02" db="EMBL/GenBank/DDBJ databases">
        <title>Complete genome sequence of a polyvalent bacteriophage, SEGD1, simultaneously inhibiting both Salmonella enterica and Escherichia coli O157:H7.</title>
        <authorList>
            <person name="Fan J."/>
            <person name="Ma J."/>
        </authorList>
    </citation>
    <scope>NUCLEOTIDE SEQUENCE [LARGE SCALE GENOMIC DNA]</scope>
</reference>
<name>A0A142II86_9CAUD</name>
<accession>A0A142II86</accession>
<organism evidence="1 2">
    <name type="scientific">Enterobacteria phage SEGD1</name>
    <dbReference type="NCBI Taxonomy" id="1805456"/>
    <lineage>
        <taxon>Viruses</taxon>
        <taxon>Duplodnaviria</taxon>
        <taxon>Heunggongvirae</taxon>
        <taxon>Uroviricota</taxon>
        <taxon>Caudoviricetes</taxon>
        <taxon>Chimalliviridae</taxon>
        <taxon>Seoulvirus</taxon>
        <taxon>Seoulvirus SPN3US</taxon>
    </lineage>
</organism>
<sequence length="92" mass="9669">MLKLAASLFASKAPQATGESLDMAINPIFGKCLLDFVRNNCTWSMTGVNAYNTMATSLFFNNGGEDFTLSGNGLSASGSDFGLGVSLSNFKL</sequence>
<gene>
    <name evidence="1" type="ORF">SEGD1_023</name>
</gene>